<dbReference type="GeneID" id="51110550"/>
<evidence type="ECO:0000256" key="1">
    <source>
        <dbReference type="SAM" id="Coils"/>
    </source>
</evidence>
<feature type="signal peptide" evidence="2">
    <location>
        <begin position="1"/>
        <end position="36"/>
    </location>
</feature>
<feature type="coiled-coil region" evidence="1">
    <location>
        <begin position="529"/>
        <end position="556"/>
    </location>
</feature>
<feature type="domain" description="Peptidase S74" evidence="3">
    <location>
        <begin position="456"/>
        <end position="504"/>
    </location>
</feature>
<evidence type="ECO:0000313" key="5">
    <source>
        <dbReference type="Proteomes" id="UP000321485"/>
    </source>
</evidence>
<dbReference type="Proteomes" id="UP000321485">
    <property type="component" value="Unassembled WGS sequence"/>
</dbReference>
<accession>A0A561XU33</accession>
<name>A0A561XU33_ACIDE</name>
<evidence type="ECO:0000259" key="3">
    <source>
        <dbReference type="Pfam" id="PF13884"/>
    </source>
</evidence>
<keyword evidence="2" id="KW-0732">Signal</keyword>
<dbReference type="InterPro" id="IPR030392">
    <property type="entry name" value="S74_ICA"/>
</dbReference>
<protein>
    <recommendedName>
        <fullName evidence="3">Peptidase S74 domain-containing protein</fullName>
    </recommendedName>
</protein>
<comment type="caution">
    <text evidence="4">The sequence shown here is derived from an EMBL/GenBank/DDBJ whole genome shotgun (WGS) entry which is preliminary data.</text>
</comment>
<sequence>MHHHNPSQSRPKPRTAALLMMATALAASLLCQNVQAQQPEAAASAAAVTVRLLAQRLEWTPAAPHGRAVLRVARDGGTPQDFVLRSPLVFSLQDTPLPDGRYVYELTLAPATNAVRRDDAAVAPAAPAASPIGAQFSGYVTVAGGSFVLPPQAPPRGEVGAADSTTTAPAAIRASTRMTTKDQVVADDHIVQGSVCTGLDCVNNEVFGDDTLRLKENNTRIGFWDTRLTPFPNNRWTLVANDTSSGGASYMAIEDATGAKLPARWMAGAPAHSLHVSPQGRVGIRTAVPALDLHMLTTDTPGVRLEQSNTSGFTAQTWDIAGNEANFFVRDVTGGSRLPLRIRPGAPHSSLDIAGSGNVGLGTPRPVASLNLRRSDGTGTLLIDNSAAAPATRVQMELQNNGSIAARLAHGTGTAYWTQHTTTSSVSLAPSGSGSNALSVQSSGGLVIAGTLSQGSSRTLKHDITAAPVHVILGEVAQLPLYAWRYLSDLNASLHLGPMAEDVHHRFQLGASPQTLAPSDVAGLAAATVQALHQKLAAKDEELLALAERLSVLERQLQRKRGGAQ</sequence>
<dbReference type="Pfam" id="PF13884">
    <property type="entry name" value="Peptidase_S74"/>
    <property type="match status" value="1"/>
</dbReference>
<keyword evidence="1" id="KW-0175">Coiled coil</keyword>
<reference evidence="4 5" key="1">
    <citation type="journal article" date="2015" name="Stand. Genomic Sci.">
        <title>Genomic Encyclopedia of Bacterial and Archaeal Type Strains, Phase III: the genomes of soil and plant-associated and newly described type strains.</title>
        <authorList>
            <person name="Whitman W.B."/>
            <person name="Woyke T."/>
            <person name="Klenk H.P."/>
            <person name="Zhou Y."/>
            <person name="Lilburn T.G."/>
            <person name="Beck B.J."/>
            <person name="De Vos P."/>
            <person name="Vandamme P."/>
            <person name="Eisen J.A."/>
            <person name="Garrity G."/>
            <person name="Hugenholtz P."/>
            <person name="Kyrpides N.C."/>
        </authorList>
    </citation>
    <scope>NUCLEOTIDE SEQUENCE [LARGE SCALE GENOMIC DNA]</scope>
    <source>
        <strain evidence="4 5">DSM 64</strain>
    </source>
</reference>
<dbReference type="RefSeq" id="WP_146870399.1">
    <property type="nucleotide sequence ID" value="NZ_VJWE01000011.1"/>
</dbReference>
<gene>
    <name evidence="4" type="ORF">ATF69_1483</name>
</gene>
<evidence type="ECO:0000313" key="4">
    <source>
        <dbReference type="EMBL" id="TWG39611.1"/>
    </source>
</evidence>
<organism evidence="4 5">
    <name type="scientific">Acidovorax delafieldii</name>
    <name type="common">Pseudomonas delafieldii</name>
    <dbReference type="NCBI Taxonomy" id="47920"/>
    <lineage>
        <taxon>Bacteria</taxon>
        <taxon>Pseudomonadati</taxon>
        <taxon>Pseudomonadota</taxon>
        <taxon>Betaproteobacteria</taxon>
        <taxon>Burkholderiales</taxon>
        <taxon>Comamonadaceae</taxon>
        <taxon>Acidovorax</taxon>
    </lineage>
</organism>
<evidence type="ECO:0000256" key="2">
    <source>
        <dbReference type="SAM" id="SignalP"/>
    </source>
</evidence>
<proteinExistence type="predicted"/>
<feature type="chain" id="PRO_5021891118" description="Peptidase S74 domain-containing protein" evidence="2">
    <location>
        <begin position="37"/>
        <end position="565"/>
    </location>
</feature>
<dbReference type="AlphaFoldDB" id="A0A561XU33"/>
<dbReference type="EMBL" id="VJWE01000011">
    <property type="protein sequence ID" value="TWG39611.1"/>
    <property type="molecule type" value="Genomic_DNA"/>
</dbReference>